<proteinExistence type="predicted"/>
<dbReference type="EMBL" id="JADJEV010000003">
    <property type="protein sequence ID" value="MBK6972603.1"/>
    <property type="molecule type" value="Genomic_DNA"/>
</dbReference>
<evidence type="ECO:0000313" key="1">
    <source>
        <dbReference type="EMBL" id="MBK6972603.1"/>
    </source>
</evidence>
<accession>A0A9D7E2M9</accession>
<sequence>MVKRRRVACAAITSGLLAAGCSGLSGEYPRSSPVIPTASIRVSEGYVVSLEKLVTYAGVALAVYLVLDPLAPNWQIEQTHLPDDTYLLALRMRRFHTGGDGEARQVFHRRARELARSNGYSGYEVTRFEEALESAMLGSQRTVEAAIRLTGRSAAPLASVE</sequence>
<dbReference type="Proteomes" id="UP000807785">
    <property type="component" value="Unassembled WGS sequence"/>
</dbReference>
<dbReference type="AlphaFoldDB" id="A0A9D7E2M9"/>
<evidence type="ECO:0000313" key="2">
    <source>
        <dbReference type="Proteomes" id="UP000807785"/>
    </source>
</evidence>
<name>A0A9D7E2M9_9PROT</name>
<reference evidence="1" key="1">
    <citation type="submission" date="2020-10" db="EMBL/GenBank/DDBJ databases">
        <title>Connecting structure to function with the recovery of over 1000 high-quality activated sludge metagenome-assembled genomes encoding full-length rRNA genes using long-read sequencing.</title>
        <authorList>
            <person name="Singleton C.M."/>
            <person name="Petriglieri F."/>
            <person name="Kristensen J.M."/>
            <person name="Kirkegaard R.H."/>
            <person name="Michaelsen T.Y."/>
            <person name="Andersen M.H."/>
            <person name="Karst S.M."/>
            <person name="Dueholm M.S."/>
            <person name="Nielsen P.H."/>
            <person name="Albertsen M."/>
        </authorList>
    </citation>
    <scope>NUCLEOTIDE SEQUENCE</scope>
    <source>
        <strain evidence="1">Bjer_18-Q3-R1-45_BAT3C.347</strain>
    </source>
</reference>
<comment type="caution">
    <text evidence="1">The sequence shown here is derived from an EMBL/GenBank/DDBJ whole genome shotgun (WGS) entry which is preliminary data.</text>
</comment>
<dbReference type="PROSITE" id="PS51257">
    <property type="entry name" value="PROKAR_LIPOPROTEIN"/>
    <property type="match status" value="1"/>
</dbReference>
<gene>
    <name evidence="1" type="ORF">IPH26_06500</name>
</gene>
<organism evidence="1 2">
    <name type="scientific">Candidatus Methylophosphatis roskildensis</name>
    <dbReference type="NCBI Taxonomy" id="2899263"/>
    <lineage>
        <taxon>Bacteria</taxon>
        <taxon>Pseudomonadati</taxon>
        <taxon>Pseudomonadota</taxon>
        <taxon>Betaproteobacteria</taxon>
        <taxon>Nitrosomonadales</taxon>
        <taxon>Sterolibacteriaceae</taxon>
        <taxon>Candidatus Methylophosphatis</taxon>
    </lineage>
</organism>
<protein>
    <submittedName>
        <fullName evidence="1">Uncharacterized protein</fullName>
    </submittedName>
</protein>